<accession>A0A812VQN9</accession>
<comment type="caution">
    <text evidence="3">The sequence shown here is derived from an EMBL/GenBank/DDBJ whole genome shotgun (WGS) entry which is preliminary data.</text>
</comment>
<evidence type="ECO:0000313" key="4">
    <source>
        <dbReference type="Proteomes" id="UP000601435"/>
    </source>
</evidence>
<feature type="region of interest" description="Disordered" evidence="2">
    <location>
        <begin position="1592"/>
        <end position="1639"/>
    </location>
</feature>
<dbReference type="InterPro" id="IPR013762">
    <property type="entry name" value="Integrase-like_cat_sf"/>
</dbReference>
<proteinExistence type="predicted"/>
<protein>
    <submittedName>
        <fullName evidence="3">Uncharacterized protein</fullName>
    </submittedName>
</protein>
<feature type="non-terminal residue" evidence="3">
    <location>
        <position position="1"/>
    </location>
</feature>
<gene>
    <name evidence="3" type="ORF">SNEC2469_LOCUS17996</name>
</gene>
<dbReference type="Gene3D" id="1.10.443.10">
    <property type="entry name" value="Intergrase catalytic core"/>
    <property type="match status" value="1"/>
</dbReference>
<reference evidence="3" key="1">
    <citation type="submission" date="2021-02" db="EMBL/GenBank/DDBJ databases">
        <authorList>
            <person name="Dougan E. K."/>
            <person name="Rhodes N."/>
            <person name="Thang M."/>
            <person name="Chan C."/>
        </authorList>
    </citation>
    <scope>NUCLEOTIDE SEQUENCE</scope>
</reference>
<evidence type="ECO:0000256" key="2">
    <source>
        <dbReference type="SAM" id="MobiDB-lite"/>
    </source>
</evidence>
<feature type="region of interest" description="Disordered" evidence="2">
    <location>
        <begin position="1666"/>
        <end position="1692"/>
    </location>
</feature>
<dbReference type="SUPFAM" id="SSF56349">
    <property type="entry name" value="DNA breaking-rejoining enzymes"/>
    <property type="match status" value="1"/>
</dbReference>
<evidence type="ECO:0000256" key="1">
    <source>
        <dbReference type="ARBA" id="ARBA00023172"/>
    </source>
</evidence>
<name>A0A812VQN9_9DINO</name>
<sequence length="1952" mass="212146">CAEVAQANAEALHVTATVLDSLLALPFNRVVRGAVASPFAGAPSQAKAEVFARCWNRLGRRLNEWNASGPVTREDLGRSAGKVEKIEEQIRVLQHDKTGQAFAMPSLALAQDVVASRIAFTGVPEFDPCPYLDDELRNLYLRPKDFACGYADLPFDPPKGDRLCLRPASQAAAEWCCGVFSVPKSSERDRLIIDARPSNALQTCDNRWLIMMPTAASLLGFELEGCEVCTFSGADVREFYHNFLVSDQRSSLYTFVGSFSPADLACLKSFTPDLFQHSHVCASLRTMAMGDVNSVSFGQASHIGLLLAYQVIDPRCLLTLRGGVPRGDLALGVVIDDLVCIERSLRDIGPTKAAPVMERVHQAYRSAPLPVHQGKCFEDQHCASFWGSEVDGLAGWVRPSWARLVPLVSLTIACLKLPVLSVSLLEVLAGSWVSVVSYRRRLLSLLNHIYVIQRGKSRDAIVPSTPGLRAELFVLCALAPFIVCDMRASSSGCLVCTDASDMVGAGACVNIEKVWAKELHRHALSKGLWNRLLRPSECLLRRSGDLDQEDELPGESYRTHALWSSLCRFLQFKVLGSFKRRGSTHINVKEAESYLAVEEHLAAGVWESARTLGLLDSQVVLGALIKGRSSSPSLNVLLQGSVPAYVFFNVHPSYSFVASEDNPSDDPSRLRPIRSPSAPVPAWFTAGAAGDFSELDLFLESFGLLPDQLQGLPELLASFAARCGDPLPSSAIRREYSEGQCDDRLQRESAPDGAGEAQSFSGVAGPTPLRALSALCTSASLRANALSRDLCKPEVQQRLLAAAPLGTGAGSTPVDFAALLCELRIPFWISGPATSLMWAHPSVVELLGRLPTPCFWTFDRCRFSEPWLKRTRVLVTTDLAGVEHLCTGGHEHQRLRGRVCAVGPDWTKNAAAWPRGAALELARSLAAELVSAAASESGVAFVGHRRVGEAKNPGPPKRVPRRGSLFDVELIEASTLRVRAQIWTVFIAWLREGLSEGAVLGIFRCPPLLSLMLRDYGDVLYRTGFPLGSYRQLLAHAQKLLPLLKPHMAVAWNMVTRWQELQPVCHRTPLPEALLRAMVGLAFSHGWKVWAATTLVMFYFICRPGEVLRALRRDLLTPGDTLEPHHKWLYLRIRAPKTKRRGAKIQHAKLDDPIALEIALSVWEQLPRGRALYPGSPSAYRRRWDVLLRTLGIPATAALTPASVRAGGAICAFQRGTAVTDLMWRMRLKSQVTLEHYLQEMTGFSVLPSLPAEARRRIKVANCFFRAVEERAIYCKAARVAACDGVEAASILGGTLASLVFRAAEELLPGRVPGRFTGSSDCMGSSDPVLQLLVTTVQDLTAEVLTLILVQRVGASQTRDHSGKTYDPPLLARNFESIKRLVKPAGFVAGEAVFAGFPSQWEASLAASSLEARPRELRFAYVGGEVNYDYELGALAVGDGDSRRTISVILVVPFEGRTLAVFPQKAWDKKVKQRKLPAGPFSRPMLVEVACASATDRSVVGTEPPVKVWIGLLAASLADQVTFESGELPDISFATSTRAGLPFAEALVELGEAHFGFQSALSAPVDGAGHEQRFRALEASIARIAQSVERLAGASDRPGAAGPFSEKAGAKNKAAAKKPRAPLTEGSVPGTPRPPGRAKEIASLDPAVTKAALGVGVSPAELAEIGRHMRGRRGGLDDFPGADDPVPDDELGSVLAQSGLEDEGHEPEQGAPAVERAVLALTGIMKQLVEKKKQSDRAGTLDAYLDHAEGGTGSDSFSFGGPSGSRSKAAAYRLLRESLEKSPELVYQEIERHMDEDLLSRRAVGALSSAQSSARAWIEFRSRVGYFPTTIRTLWCLGGILDCLRDGRTGEARARTCLAIAALDQQCIDSGQWTLAQEILLEAPPPLGSFQGRRVLHDPLESFHTRLLSSRWSELLLHRVKELEAFLEAKRKLGRGGRRIPKNGAQGSADRS</sequence>
<evidence type="ECO:0000313" key="3">
    <source>
        <dbReference type="EMBL" id="CAE7637381.1"/>
    </source>
</evidence>
<dbReference type="InterPro" id="IPR011010">
    <property type="entry name" value="DNA_brk_join_enz"/>
</dbReference>
<dbReference type="OrthoDB" id="441427at2759"/>
<keyword evidence="4" id="KW-1185">Reference proteome</keyword>
<organism evidence="3 4">
    <name type="scientific">Symbiodinium necroappetens</name>
    <dbReference type="NCBI Taxonomy" id="1628268"/>
    <lineage>
        <taxon>Eukaryota</taxon>
        <taxon>Sar</taxon>
        <taxon>Alveolata</taxon>
        <taxon>Dinophyceae</taxon>
        <taxon>Suessiales</taxon>
        <taxon>Symbiodiniaceae</taxon>
        <taxon>Symbiodinium</taxon>
    </lineage>
</organism>
<dbReference type="EMBL" id="CAJNJA010030032">
    <property type="protein sequence ID" value="CAE7637381.1"/>
    <property type="molecule type" value="Genomic_DNA"/>
</dbReference>
<keyword evidence="1" id="KW-0233">DNA recombination</keyword>
<feature type="region of interest" description="Disordered" evidence="2">
    <location>
        <begin position="743"/>
        <end position="762"/>
    </location>
</feature>
<dbReference type="Proteomes" id="UP000601435">
    <property type="component" value="Unassembled WGS sequence"/>
</dbReference>
<dbReference type="GO" id="GO:0006310">
    <property type="term" value="P:DNA recombination"/>
    <property type="evidence" value="ECO:0007669"/>
    <property type="project" value="UniProtKB-KW"/>
</dbReference>
<dbReference type="GO" id="GO:0015074">
    <property type="term" value="P:DNA integration"/>
    <property type="evidence" value="ECO:0007669"/>
    <property type="project" value="InterPro"/>
</dbReference>
<dbReference type="GO" id="GO:0003677">
    <property type="term" value="F:DNA binding"/>
    <property type="evidence" value="ECO:0007669"/>
    <property type="project" value="InterPro"/>
</dbReference>
<feature type="non-terminal residue" evidence="3">
    <location>
        <position position="1952"/>
    </location>
</feature>